<dbReference type="SMART" id="SM00436">
    <property type="entry name" value="TOP1Bc"/>
    <property type="match status" value="1"/>
</dbReference>
<dbReference type="Gene3D" id="1.10.460.10">
    <property type="entry name" value="Topoisomerase I, domain 2"/>
    <property type="match status" value="1"/>
</dbReference>
<comment type="similarity">
    <text evidence="2">Belongs to the type IA topoisomerase family.</text>
</comment>
<evidence type="ECO:0000256" key="12">
    <source>
        <dbReference type="ARBA" id="ARBA00032235"/>
    </source>
</evidence>
<dbReference type="InterPro" id="IPR023405">
    <property type="entry name" value="Topo_IA_core_domain"/>
</dbReference>
<organism evidence="16 17">
    <name type="scientific">Pseudomonas cremoris</name>
    <dbReference type="NCBI Taxonomy" id="2724178"/>
    <lineage>
        <taxon>Bacteria</taxon>
        <taxon>Pseudomonadati</taxon>
        <taxon>Pseudomonadota</taxon>
        <taxon>Gammaproteobacteria</taxon>
        <taxon>Pseudomonadales</taxon>
        <taxon>Pseudomonadaceae</taxon>
        <taxon>Pseudomonas</taxon>
    </lineage>
</organism>
<dbReference type="Pfam" id="PF01396">
    <property type="entry name" value="Zn_ribbon_Top1"/>
    <property type="match status" value="3"/>
</dbReference>
<dbReference type="InterPro" id="IPR013825">
    <property type="entry name" value="Topo_IA_cen_sub2"/>
</dbReference>
<feature type="domain" description="Toprim" evidence="14">
    <location>
        <begin position="3"/>
        <end position="150"/>
    </location>
</feature>
<evidence type="ECO:0000256" key="10">
    <source>
        <dbReference type="ARBA" id="ARBA00030003"/>
    </source>
</evidence>
<dbReference type="Gene3D" id="1.10.290.10">
    <property type="entry name" value="Topoisomerase I, domain 4"/>
    <property type="match status" value="1"/>
</dbReference>
<evidence type="ECO:0000256" key="7">
    <source>
        <dbReference type="ARBA" id="ARBA00023029"/>
    </source>
</evidence>
<dbReference type="InterPro" id="IPR003601">
    <property type="entry name" value="Topo_IA_2"/>
</dbReference>
<evidence type="ECO:0000259" key="14">
    <source>
        <dbReference type="PROSITE" id="PS50880"/>
    </source>
</evidence>
<dbReference type="Pfam" id="PF01751">
    <property type="entry name" value="Toprim"/>
    <property type="match status" value="1"/>
</dbReference>
<dbReference type="InterPro" id="IPR013824">
    <property type="entry name" value="Topo_IA_cen_sub1"/>
</dbReference>
<name>A0ABR6THB5_9PSED</name>
<evidence type="ECO:0000313" key="17">
    <source>
        <dbReference type="Proteomes" id="UP000534677"/>
    </source>
</evidence>
<comment type="catalytic activity">
    <reaction evidence="1">
        <text>ATP-independent breakage of single-stranded DNA, followed by passage and rejoining.</text>
        <dbReference type="EC" id="5.6.2.1"/>
    </reaction>
</comment>
<dbReference type="InterPro" id="IPR006171">
    <property type="entry name" value="TOPRIM_dom"/>
</dbReference>
<gene>
    <name evidence="16" type="ORF">HF209_30735</name>
</gene>
<evidence type="ECO:0000256" key="8">
    <source>
        <dbReference type="ARBA" id="ARBA00023125"/>
    </source>
</evidence>
<dbReference type="Pfam" id="PF01131">
    <property type="entry name" value="Topoisom_bac"/>
    <property type="match status" value="1"/>
</dbReference>
<dbReference type="InterPro" id="IPR003602">
    <property type="entry name" value="Topo_IA_DNA-bd_dom"/>
</dbReference>
<dbReference type="PROSITE" id="PS50880">
    <property type="entry name" value="TOPRIM"/>
    <property type="match status" value="1"/>
</dbReference>
<sequence>MSQRLIIAEKETVAGAIVDAMGGGVRHQGYWQVGNDQVSFASGHLLRLLEPHEYDERFAKWVMSDLPHGPIPWRWAPGADARSKAQLKVILGLLKTINANSGIVLHAGDPDDEGQLIVDSILEYAGSRAPVKRLLINDNTKKVVLNSLASLSDNSLHYPMGLRALARSVGDQYYGINMTRAYTLAAQAKGYQGVFHIGRVQTAITGMVVRRDLANEAHVKINYYQVKATFALGQWTVPASYKIQATDPVGDNKELSDEDFARQIAQAVQGKPARVIEAGTEKKTKQPPLPYNLLKLQAEASSKFKITPKEVMAITQSLKDKHKLITYNRSDCQYLSDEQHEVAPAVLDAIAQTATMLGSAAKAANPQVKSRAFNSSKVGAHHGIVPTETAANFSDLTDQEQKIYLLIARVYIAQFFPLQEYNQTSVLIECAGYTFKTSSRVILRAGWQALYRNDVENDEIKLADVECSDDLSQLPNGQIGSCSESRVETKQTQPPKRYTIKTLLLDLTRASRYIRDPELRALLVARDKGKDDEHGGIGTPATRDSHLDNLFERDYLAMSGDHVISTKTAREFYGLLDDSVKYPDMSAIWEGKFKEIEAGTLTPVQFVEDLLGDIGREVERLTTEGLAINVVVVPCPACTKPLRQIKGTKGVFWSCTGRDEGCDESFDDIGGKPLLDKFACPDCARPLRRTKGPKGFFWGCTGYNVPEEEKPCKASFEDKAGKPILQKKPKPVLKVSDQHLCKAPDCGKGLSRRPGRKKGTYWWGCSGYPTCTQTYLDKAGKPNYDAPTKEKSA</sequence>
<keyword evidence="5" id="KW-0479">Metal-binding</keyword>
<dbReference type="Gene3D" id="3.40.50.140">
    <property type="match status" value="1"/>
</dbReference>
<protein>
    <recommendedName>
        <fullName evidence="3">DNA topoisomerase</fullName>
        <ecNumber evidence="3">5.6.2.1</ecNumber>
    </recommendedName>
    <alternativeName>
        <fullName evidence="13">Omega-protein</fullName>
    </alternativeName>
    <alternativeName>
        <fullName evidence="12">Relaxing enzyme</fullName>
    </alternativeName>
    <alternativeName>
        <fullName evidence="10">Swivelase</fullName>
    </alternativeName>
    <alternativeName>
        <fullName evidence="11">Untwisting enzyme</fullName>
    </alternativeName>
</protein>
<keyword evidence="9" id="KW-0413">Isomerase</keyword>
<evidence type="ECO:0000256" key="1">
    <source>
        <dbReference type="ARBA" id="ARBA00000213"/>
    </source>
</evidence>
<dbReference type="InterPro" id="IPR013498">
    <property type="entry name" value="Topo_IA_Znf"/>
</dbReference>
<dbReference type="Proteomes" id="UP000534677">
    <property type="component" value="Unassembled WGS sequence"/>
</dbReference>
<dbReference type="InterPro" id="IPR034144">
    <property type="entry name" value="TOPRIM_TopoIII"/>
</dbReference>
<keyword evidence="5" id="KW-0863">Zinc-finger</keyword>
<dbReference type="PROSITE" id="PS52039">
    <property type="entry name" value="TOPO_IA_2"/>
    <property type="match status" value="1"/>
</dbReference>
<keyword evidence="4" id="KW-0677">Repeat</keyword>
<evidence type="ECO:0000256" key="6">
    <source>
        <dbReference type="ARBA" id="ARBA00022833"/>
    </source>
</evidence>
<dbReference type="RefSeq" id="WP_185710786.1">
    <property type="nucleotide sequence ID" value="NZ_JAAXCZ010000026.1"/>
</dbReference>
<dbReference type="CDD" id="cd03362">
    <property type="entry name" value="TOPRIM_TopoIA_TopoIII"/>
    <property type="match status" value="1"/>
</dbReference>
<evidence type="ECO:0000256" key="13">
    <source>
        <dbReference type="ARBA" id="ARBA00032877"/>
    </source>
</evidence>
<evidence type="ECO:0000259" key="15">
    <source>
        <dbReference type="PROSITE" id="PS52039"/>
    </source>
</evidence>
<dbReference type="SMART" id="SM00493">
    <property type="entry name" value="TOPRIM"/>
    <property type="match status" value="1"/>
</dbReference>
<dbReference type="InterPro" id="IPR013826">
    <property type="entry name" value="Topo_IA_cen_sub3"/>
</dbReference>
<reference evidence="16 17" key="1">
    <citation type="submission" date="2020-04" db="EMBL/GenBank/DDBJ databases">
        <title>Pseudomonas crami sp. nov., a novel proteolytic bacterial species isolated from cream.</title>
        <authorList>
            <person name="Hofmann K."/>
            <person name="Woller A."/>
            <person name="Huptas C."/>
            <person name="Wenning M."/>
            <person name="Scherer S."/>
            <person name="Doll E.V."/>
        </authorList>
    </citation>
    <scope>NUCLEOTIDE SEQUENCE [LARGE SCALE GENOMIC DNA]</scope>
    <source>
        <strain evidence="16 17">WS 5096</strain>
    </source>
</reference>
<comment type="caution">
    <text evidence="16">The sequence shown here is derived from an EMBL/GenBank/DDBJ whole genome shotgun (WGS) entry which is preliminary data.</text>
</comment>
<dbReference type="SMART" id="SM00437">
    <property type="entry name" value="TOP1Ac"/>
    <property type="match status" value="1"/>
</dbReference>
<proteinExistence type="inferred from homology"/>
<dbReference type="InterPro" id="IPR013497">
    <property type="entry name" value="Topo_IA_cen"/>
</dbReference>
<evidence type="ECO:0000256" key="4">
    <source>
        <dbReference type="ARBA" id="ARBA00022737"/>
    </source>
</evidence>
<dbReference type="EMBL" id="JAAXCZ010000026">
    <property type="protein sequence ID" value="MBC2385335.1"/>
    <property type="molecule type" value="Genomic_DNA"/>
</dbReference>
<dbReference type="Gene3D" id="2.70.20.10">
    <property type="entry name" value="Topoisomerase I, domain 3"/>
    <property type="match status" value="1"/>
</dbReference>
<evidence type="ECO:0000313" key="16">
    <source>
        <dbReference type="EMBL" id="MBC2385335.1"/>
    </source>
</evidence>
<evidence type="ECO:0000256" key="5">
    <source>
        <dbReference type="ARBA" id="ARBA00022771"/>
    </source>
</evidence>
<keyword evidence="6" id="KW-0862">Zinc</keyword>
<dbReference type="PRINTS" id="PR00417">
    <property type="entry name" value="PRTPISMRASEI"/>
</dbReference>
<dbReference type="EC" id="5.6.2.1" evidence="3"/>
<dbReference type="PANTHER" id="PTHR11390">
    <property type="entry name" value="PROKARYOTIC DNA TOPOISOMERASE"/>
    <property type="match status" value="1"/>
</dbReference>
<dbReference type="PANTHER" id="PTHR11390:SF21">
    <property type="entry name" value="DNA TOPOISOMERASE 3-ALPHA"/>
    <property type="match status" value="1"/>
</dbReference>
<evidence type="ECO:0000256" key="3">
    <source>
        <dbReference type="ARBA" id="ARBA00012891"/>
    </source>
</evidence>
<dbReference type="SUPFAM" id="SSF56712">
    <property type="entry name" value="Prokaryotic type I DNA topoisomerase"/>
    <property type="match status" value="1"/>
</dbReference>
<evidence type="ECO:0000256" key="9">
    <source>
        <dbReference type="ARBA" id="ARBA00023235"/>
    </source>
</evidence>
<keyword evidence="17" id="KW-1185">Reference proteome</keyword>
<evidence type="ECO:0000256" key="2">
    <source>
        <dbReference type="ARBA" id="ARBA00009446"/>
    </source>
</evidence>
<dbReference type="Gene3D" id="3.30.65.10">
    <property type="entry name" value="Bacterial Topoisomerase I, domain 1"/>
    <property type="match status" value="1"/>
</dbReference>
<keyword evidence="8" id="KW-0238">DNA-binding</keyword>
<dbReference type="InterPro" id="IPR000380">
    <property type="entry name" value="Topo_IA"/>
</dbReference>
<feature type="domain" description="Topo IA-type catalytic" evidence="15">
    <location>
        <begin position="157"/>
        <end position="618"/>
    </location>
</feature>
<evidence type="ECO:0000256" key="11">
    <source>
        <dbReference type="ARBA" id="ARBA00031985"/>
    </source>
</evidence>
<keyword evidence="7" id="KW-0799">Topoisomerase</keyword>
<accession>A0ABR6THB5</accession>